<keyword evidence="2" id="KW-1185">Reference proteome</keyword>
<gene>
    <name evidence="1" type="ORF">GK108_16445</name>
</gene>
<dbReference type="GO" id="GO:0006508">
    <property type="term" value="P:proteolysis"/>
    <property type="evidence" value="ECO:0007669"/>
    <property type="project" value="InterPro"/>
</dbReference>
<name>A0A6L9LAM4_9BACT</name>
<comment type="caution">
    <text evidence="1">The sequence shown here is derived from an EMBL/GenBank/DDBJ whole genome shotgun (WGS) entry which is preliminary data.</text>
</comment>
<dbReference type="SUPFAM" id="SSF52743">
    <property type="entry name" value="Subtilisin-like"/>
    <property type="match status" value="1"/>
</dbReference>
<evidence type="ECO:0000313" key="2">
    <source>
        <dbReference type="Proteomes" id="UP000474175"/>
    </source>
</evidence>
<accession>A0A6L9LAM4</accession>
<evidence type="ECO:0000313" key="1">
    <source>
        <dbReference type="EMBL" id="NDU96472.1"/>
    </source>
</evidence>
<dbReference type="RefSeq" id="WP_163950694.1">
    <property type="nucleotide sequence ID" value="NZ_JAAFZH010000007.1"/>
</dbReference>
<dbReference type="GO" id="GO:0004252">
    <property type="term" value="F:serine-type endopeptidase activity"/>
    <property type="evidence" value="ECO:0007669"/>
    <property type="project" value="InterPro"/>
</dbReference>
<protein>
    <submittedName>
        <fullName evidence="1">S8 family serine peptidase</fullName>
    </submittedName>
</protein>
<dbReference type="AlphaFoldDB" id="A0A6L9LAM4"/>
<dbReference type="Gene3D" id="3.40.50.200">
    <property type="entry name" value="Peptidase S8/S53 domain"/>
    <property type="match status" value="1"/>
</dbReference>
<dbReference type="InterPro" id="IPR036852">
    <property type="entry name" value="Peptidase_S8/S53_dom_sf"/>
</dbReference>
<dbReference type="EMBL" id="JAAFZH010000007">
    <property type="protein sequence ID" value="NDU96472.1"/>
    <property type="molecule type" value="Genomic_DNA"/>
</dbReference>
<dbReference type="Proteomes" id="UP000474175">
    <property type="component" value="Unassembled WGS sequence"/>
</dbReference>
<organism evidence="1 2">
    <name type="scientific">Spirosoma terrae</name>
    <dbReference type="NCBI Taxonomy" id="1968276"/>
    <lineage>
        <taxon>Bacteria</taxon>
        <taxon>Pseudomonadati</taxon>
        <taxon>Bacteroidota</taxon>
        <taxon>Cytophagia</taxon>
        <taxon>Cytophagales</taxon>
        <taxon>Cytophagaceae</taxon>
        <taxon>Spirosoma</taxon>
    </lineage>
</organism>
<sequence length="504" mass="56435">MPQDSNQTRWIIKLPNEVFFDGRYATYEFSYFNLPQLYFERGASYFKKNLGVINTGLSNTLFRFLRDLAKVFTSKGTPIRYFLLFDGCYDQVDYYYEHIQKCQNEGPALDNLFRYLYIYLDATVAKQFADELIRGTKNKFPYIALSVYEATPNLVSGQPVQNWPVLNHIELLGIQTGWQYEGGRGHQANCFVVEVCWGIDNPELPDYIASNQTRYAYENGENETLIDGPLTFSDKTHGTQTLGVLVASGEKVTERDKVGIVPDATIAKLISTYMPLILNENPEAAAYKPLTYHEKPEAALLKAICLASPGDIVLIEYEWTSGGLPFEYQEVGRHLIWYATHCLDITVVEPAGNGIPKSIANVDDQLLDFDSGAILVGAAYESAASFMNGRNYSARAMLSKRFCFAPVPVASIVCKDGKDVDYGQTSAAAAVIAGVACQIQSIYKSMIMRYGRQDLCSYLPPYRLRELLCNPDSSALDVRVSDMLTGTIPDMARIYEQISAMVNN</sequence>
<proteinExistence type="predicted"/>
<reference evidence="1 2" key="1">
    <citation type="submission" date="2020-02" db="EMBL/GenBank/DDBJ databases">
        <title>Draft genome sequence of two Spirosoma agri KCTC 52727 and Spirosoma terrae KCTC 52035.</title>
        <authorList>
            <person name="Rojas J."/>
            <person name="Ambika Manirajan B."/>
            <person name="Suarez C."/>
            <person name="Ratering S."/>
            <person name="Schnell S."/>
        </authorList>
    </citation>
    <scope>NUCLEOTIDE SEQUENCE [LARGE SCALE GENOMIC DNA]</scope>
    <source>
        <strain evidence="1 2">KCTC 52035</strain>
    </source>
</reference>